<dbReference type="HOGENOM" id="CLU_825778_0_0_7"/>
<feature type="region of interest" description="Disordered" evidence="1">
    <location>
        <begin position="278"/>
        <end position="336"/>
    </location>
</feature>
<sequence length="336" mass="34834">MSKLYPRSRLNISYRTRIEGEPVKQRLPMRFLVLGNLTGNNLEPLEEREIRSIRPGMRVDDFMRELQVTAPIEDKELGVRLAGTLQGRVEGTVKKELDGGKAIIRWTGTGTVSGERDDSQGGFSGPVSISGEVELPLVNEVLSVQSAKLRVVGKVTDNMAGDIDATVECSFASQKLDADAMRSEITATVPVALTIPLNRLSDFAPERVAASVPEIRRKLVLRRLLTEARSEISGYAQFREAFKNALPKAEDDAAAVSSSTLAELQTWLRETYPQLSLNPAAAESAPSTPGPAGGGGAGGGGGSPAPAGGAGGGGGGGGGGGSATPAGGGNTGGPTA</sequence>
<evidence type="ECO:0000313" key="3">
    <source>
        <dbReference type="Proteomes" id="UP000001880"/>
    </source>
</evidence>
<reference evidence="2 3" key="1">
    <citation type="journal article" date="2010" name="Stand. Genomic Sci.">
        <title>Complete genome sequence of Haliangium ochraceum type strain (SMP-2).</title>
        <authorList>
            <consortium name="US DOE Joint Genome Institute (JGI-PGF)"/>
            <person name="Ivanova N."/>
            <person name="Daum C."/>
            <person name="Lang E."/>
            <person name="Abt B."/>
            <person name="Kopitz M."/>
            <person name="Saunders E."/>
            <person name="Lapidus A."/>
            <person name="Lucas S."/>
            <person name="Glavina Del Rio T."/>
            <person name="Nolan M."/>
            <person name="Tice H."/>
            <person name="Copeland A."/>
            <person name="Cheng J.F."/>
            <person name="Chen F."/>
            <person name="Bruce D."/>
            <person name="Goodwin L."/>
            <person name="Pitluck S."/>
            <person name="Mavromatis K."/>
            <person name="Pati A."/>
            <person name="Mikhailova N."/>
            <person name="Chen A."/>
            <person name="Palaniappan K."/>
            <person name="Land M."/>
            <person name="Hauser L."/>
            <person name="Chang Y.J."/>
            <person name="Jeffries C.D."/>
            <person name="Detter J.C."/>
            <person name="Brettin T."/>
            <person name="Rohde M."/>
            <person name="Goker M."/>
            <person name="Bristow J."/>
            <person name="Markowitz V."/>
            <person name="Eisen J.A."/>
            <person name="Hugenholtz P."/>
            <person name="Kyrpides N.C."/>
            <person name="Klenk H.P."/>
        </authorList>
    </citation>
    <scope>NUCLEOTIDE SEQUENCE [LARGE SCALE GENOMIC DNA]</scope>
    <source>
        <strain evidence="3">DSM 14365 / CIP 107738 / JCM 11303 / AJ 13395 / SMP-2</strain>
    </source>
</reference>
<dbReference type="PANTHER" id="PTHR35850:SF2">
    <property type="entry name" value="TYPE VI SECRETION SYSTEM CONTRACTILE SHEATH SMALL SUBUNIT"/>
    <property type="match status" value="1"/>
</dbReference>
<protein>
    <submittedName>
        <fullName evidence="2">Uncharacterized protein</fullName>
    </submittedName>
</protein>
<dbReference type="InterPro" id="IPR008312">
    <property type="entry name" value="T6SS_TssB1"/>
</dbReference>
<dbReference type="eggNOG" id="COG3516">
    <property type="taxonomic scope" value="Bacteria"/>
</dbReference>
<keyword evidence="3" id="KW-1185">Reference proteome</keyword>
<dbReference type="STRING" id="502025.Hoch_3043"/>
<accession>D0LR41</accession>
<gene>
    <name evidence="2" type="ordered locus">Hoch_3043</name>
</gene>
<dbReference type="OrthoDB" id="9789942at2"/>
<dbReference type="KEGG" id="hoh:Hoch_3043"/>
<dbReference type="Proteomes" id="UP000001880">
    <property type="component" value="Chromosome"/>
</dbReference>
<evidence type="ECO:0000256" key="1">
    <source>
        <dbReference type="SAM" id="MobiDB-lite"/>
    </source>
</evidence>
<dbReference type="EMBL" id="CP001804">
    <property type="protein sequence ID" value="ACY15549.1"/>
    <property type="molecule type" value="Genomic_DNA"/>
</dbReference>
<dbReference type="SMR" id="D0LR41"/>
<name>D0LR41_HALO1</name>
<evidence type="ECO:0000313" key="2">
    <source>
        <dbReference type="EMBL" id="ACY15549.1"/>
    </source>
</evidence>
<dbReference type="Pfam" id="PF05591">
    <property type="entry name" value="T6SS_VipA"/>
    <property type="match status" value="2"/>
</dbReference>
<organism evidence="2 3">
    <name type="scientific">Haliangium ochraceum (strain DSM 14365 / JCM 11303 / SMP-2)</name>
    <dbReference type="NCBI Taxonomy" id="502025"/>
    <lineage>
        <taxon>Bacteria</taxon>
        <taxon>Pseudomonadati</taxon>
        <taxon>Myxococcota</taxon>
        <taxon>Polyangia</taxon>
        <taxon>Haliangiales</taxon>
        <taxon>Kofleriaceae</taxon>
        <taxon>Haliangium</taxon>
    </lineage>
</organism>
<dbReference type="PANTHER" id="PTHR35850">
    <property type="entry name" value="CYTOPLASMIC PROTEIN-RELATED"/>
    <property type="match status" value="1"/>
</dbReference>
<feature type="compositionally biased region" description="Gly residues" evidence="1">
    <location>
        <begin position="291"/>
        <end position="336"/>
    </location>
</feature>
<dbReference type="AlphaFoldDB" id="D0LR41"/>
<dbReference type="RefSeq" id="WP_012828149.1">
    <property type="nucleotide sequence ID" value="NC_013440.1"/>
</dbReference>
<proteinExistence type="predicted"/>